<dbReference type="PANTHER" id="PTHR13832:SF589">
    <property type="entry name" value="[PYRUVATE DEHYDROGENASE [ACETYL-TRANSFERRING]]-PHOSPHATASE 2, MITOCHONDRIAL"/>
    <property type="match status" value="1"/>
</dbReference>
<dbReference type="SMART" id="SM00332">
    <property type="entry name" value="PP2Cc"/>
    <property type="match status" value="1"/>
</dbReference>
<dbReference type="OrthoDB" id="416093at2759"/>
<dbReference type="VEuPathDB" id="FungiDB:VP01_815g3"/>
<feature type="region of interest" description="Disordered" evidence="5">
    <location>
        <begin position="174"/>
        <end position="201"/>
    </location>
</feature>
<evidence type="ECO:0000256" key="3">
    <source>
        <dbReference type="ARBA" id="ARBA00022912"/>
    </source>
</evidence>
<evidence type="ECO:0000313" key="7">
    <source>
        <dbReference type="EMBL" id="KNZ45400.1"/>
    </source>
</evidence>
<dbReference type="SUPFAM" id="SSF81606">
    <property type="entry name" value="PP2C-like"/>
    <property type="match status" value="1"/>
</dbReference>
<feature type="domain" description="PPM-type phosphatase" evidence="6">
    <location>
        <begin position="92"/>
        <end position="435"/>
    </location>
</feature>
<feature type="region of interest" description="Disordered" evidence="5">
    <location>
        <begin position="79"/>
        <end position="100"/>
    </location>
</feature>
<dbReference type="EMBL" id="LAVV01013671">
    <property type="protein sequence ID" value="KNZ45400.1"/>
    <property type="molecule type" value="Genomic_DNA"/>
</dbReference>
<dbReference type="GO" id="GO:0004722">
    <property type="term" value="F:protein serine/threonine phosphatase activity"/>
    <property type="evidence" value="ECO:0007669"/>
    <property type="project" value="InterPro"/>
</dbReference>
<gene>
    <name evidence="7" type="ORF">VP01_815g3</name>
</gene>
<accession>A0A0L6UC82</accession>
<dbReference type="AlphaFoldDB" id="A0A0L6UC82"/>
<dbReference type="InterPro" id="IPR001932">
    <property type="entry name" value="PPM-type_phosphatase-like_dom"/>
</dbReference>
<keyword evidence="8" id="KW-1185">Reference proteome</keyword>
<evidence type="ECO:0000256" key="4">
    <source>
        <dbReference type="RuleBase" id="RU003465"/>
    </source>
</evidence>
<keyword evidence="1" id="KW-0479">Metal-binding</keyword>
<dbReference type="Gene3D" id="3.60.40.10">
    <property type="entry name" value="PPM-type phosphatase domain"/>
    <property type="match status" value="1"/>
</dbReference>
<evidence type="ECO:0000256" key="5">
    <source>
        <dbReference type="SAM" id="MobiDB-lite"/>
    </source>
</evidence>
<dbReference type="InterPro" id="IPR000222">
    <property type="entry name" value="PP2C_BS"/>
</dbReference>
<dbReference type="GO" id="GO:0046872">
    <property type="term" value="F:metal ion binding"/>
    <property type="evidence" value="ECO:0007669"/>
    <property type="project" value="UniProtKB-KW"/>
</dbReference>
<name>A0A0L6UC82_9BASI</name>
<evidence type="ECO:0000313" key="8">
    <source>
        <dbReference type="Proteomes" id="UP000037035"/>
    </source>
</evidence>
<dbReference type="Pfam" id="PF00481">
    <property type="entry name" value="PP2C"/>
    <property type="match status" value="1"/>
</dbReference>
<protein>
    <recommendedName>
        <fullName evidence="6">PPM-type phosphatase domain-containing protein</fullName>
    </recommendedName>
</protein>
<comment type="caution">
    <text evidence="7">The sequence shown here is derived from an EMBL/GenBank/DDBJ whole genome shotgun (WGS) entry which is preliminary data.</text>
</comment>
<evidence type="ECO:0000256" key="2">
    <source>
        <dbReference type="ARBA" id="ARBA00022801"/>
    </source>
</evidence>
<sequence length="470" mass="51685">MKSLGRLYNQARLTQIYSIPKVGKIRVSLQSDATLGIAQSRGERSYQEDSVCVGSLNLSHAELAKTVRKGEHYQKLIANNQAKYRKRTPRNNSSSSSLSAGKGSNFFHQSLFVALFDGHGGADSAQYLAKNLPRILEESHSSDIPKVIRNYRSIGGYFRRFRGGFLEHIAQQVYPPTHPDQPHHHHQTQNQQDNPEPDEKKPEVVMGVDERLSLSFLLADQELMKRFPKSGAVATAVMLTPLGMESEEDGSSMTYPYFSSPLLSLVVAHVGDTSGLLCSAIDGKVVALTEDHHPDSRVEAERLRRIGTGLITDSFGESRWGGSLANSRGLGDAAFKSLGVTGEPDIINKIINGVFFLPPLVFLPSPALNFVLICTGEHWEFLILVSDGISNVITNQEIIDLCKGAKTPKEAANRVVDFAETLGGRDNMTAIVVPLLRWGNGAGQDLTVERREYRMKQLTTSGGSGRQKRM</sequence>
<dbReference type="PANTHER" id="PTHR13832">
    <property type="entry name" value="PROTEIN PHOSPHATASE 2C"/>
    <property type="match status" value="1"/>
</dbReference>
<dbReference type="Proteomes" id="UP000037035">
    <property type="component" value="Unassembled WGS sequence"/>
</dbReference>
<dbReference type="PROSITE" id="PS51746">
    <property type="entry name" value="PPM_2"/>
    <property type="match status" value="1"/>
</dbReference>
<reference evidence="7 8" key="1">
    <citation type="submission" date="2015-08" db="EMBL/GenBank/DDBJ databases">
        <title>Next Generation Sequencing and Analysis of the Genome of Puccinia sorghi L Schw, the Causal Agent of Maize Common Rust.</title>
        <authorList>
            <person name="Rochi L."/>
            <person name="Burguener G."/>
            <person name="Darino M."/>
            <person name="Turjanski A."/>
            <person name="Kreff E."/>
            <person name="Dieguez M.J."/>
            <person name="Sacco F."/>
        </authorList>
    </citation>
    <scope>NUCLEOTIDE SEQUENCE [LARGE SCALE GENOMIC DNA]</scope>
    <source>
        <strain evidence="7 8">RO10H11247</strain>
    </source>
</reference>
<dbReference type="InterPro" id="IPR015655">
    <property type="entry name" value="PP2C"/>
</dbReference>
<dbReference type="CDD" id="cd00143">
    <property type="entry name" value="PP2Cc"/>
    <property type="match status" value="1"/>
</dbReference>
<organism evidence="7 8">
    <name type="scientific">Puccinia sorghi</name>
    <dbReference type="NCBI Taxonomy" id="27349"/>
    <lineage>
        <taxon>Eukaryota</taxon>
        <taxon>Fungi</taxon>
        <taxon>Dikarya</taxon>
        <taxon>Basidiomycota</taxon>
        <taxon>Pucciniomycotina</taxon>
        <taxon>Pucciniomycetes</taxon>
        <taxon>Pucciniales</taxon>
        <taxon>Pucciniaceae</taxon>
        <taxon>Puccinia</taxon>
    </lineage>
</organism>
<keyword evidence="2 4" id="KW-0378">Hydrolase</keyword>
<dbReference type="InterPro" id="IPR036457">
    <property type="entry name" value="PPM-type-like_dom_sf"/>
</dbReference>
<dbReference type="STRING" id="27349.A0A0L6UC82"/>
<keyword evidence="3 4" id="KW-0904">Protein phosphatase</keyword>
<dbReference type="PROSITE" id="PS01032">
    <property type="entry name" value="PPM_1"/>
    <property type="match status" value="1"/>
</dbReference>
<proteinExistence type="inferred from homology"/>
<evidence type="ECO:0000259" key="6">
    <source>
        <dbReference type="PROSITE" id="PS51746"/>
    </source>
</evidence>
<evidence type="ECO:0000256" key="1">
    <source>
        <dbReference type="ARBA" id="ARBA00022723"/>
    </source>
</evidence>
<comment type="similarity">
    <text evidence="4">Belongs to the PP2C family.</text>
</comment>